<protein>
    <recommendedName>
        <fullName evidence="3">AMP-dependent synthetase/ligase domain-containing protein</fullName>
    </recommendedName>
</protein>
<evidence type="ECO:0000256" key="1">
    <source>
        <dbReference type="ARBA" id="ARBA00006432"/>
    </source>
</evidence>
<keyword evidence="5" id="KW-1185">Reference proteome</keyword>
<dbReference type="Gene3D" id="3.40.50.12780">
    <property type="entry name" value="N-terminal domain of ligase-like"/>
    <property type="match status" value="1"/>
</dbReference>
<organism evidence="4 5">
    <name type="scientific">Triparma verrucosa</name>
    <dbReference type="NCBI Taxonomy" id="1606542"/>
    <lineage>
        <taxon>Eukaryota</taxon>
        <taxon>Sar</taxon>
        <taxon>Stramenopiles</taxon>
        <taxon>Ochrophyta</taxon>
        <taxon>Bolidophyceae</taxon>
        <taxon>Parmales</taxon>
        <taxon>Triparmaceae</taxon>
        <taxon>Triparma</taxon>
    </lineage>
</organism>
<dbReference type="PROSITE" id="PS00455">
    <property type="entry name" value="AMP_BINDING"/>
    <property type="match status" value="1"/>
</dbReference>
<dbReference type="InterPro" id="IPR042099">
    <property type="entry name" value="ANL_N_sf"/>
</dbReference>
<name>A0A9W7BPR7_9STRA</name>
<sequence length="593" mass="65208">MENVTTAYTANLVGKSSIFVNYLELNPSSKEYVRTSYSRASFFTLVCRYAAMMKAQGIVKGSRAVHLFSCNTLHDLALRTASVLLGSVPVTVNWGADTTERILYKISKTGASVIFTDGASADKFEFSKIKLSTTAVICNVDEVFEAGNFEPIQESEFVSLEGSDVRIIIFTSGTTGDPKGVELSYDNYKCNAKSFTAFLLEEVGGVNKIPIFNVVNPMHHTNSTSMTDWALRTSTSTLNLFSQYSTKYWKCVNEVAEGRAENSEVIMPLVSRHFDFLRDLVSGGKLPVEPAVLEENLSKCILLLGSAPVGPTTVQTIQGLCGTLPTVRFGSTETCLQVMGTPKPGVANGERLAAFKRGWEHSRNGQDLCGYYIGRPHDGLTEVIIVKNCEKGKDGYMVECEAGEPGLLVVKGGNVMKGYVSDPAATAKAFEEGWYVNLGDVCFYFPAGEGGSSKDVYWLSRESNLMIRGGTNYSYEQVNAELTSFLEKEYHLEKGKVEVAVVGLKIDSEHEDSCCVTISLFDEDADRERVEATFLDRAKASVSKGAKPTHFMFGQIPKTFKGSILTKDLVKRWEAEVEKKGVKQTRKKKPRVK</sequence>
<dbReference type="InterPro" id="IPR020845">
    <property type="entry name" value="AMP-binding_CS"/>
</dbReference>
<dbReference type="PANTHER" id="PTHR24096">
    <property type="entry name" value="LONG-CHAIN-FATTY-ACID--COA LIGASE"/>
    <property type="match status" value="1"/>
</dbReference>
<dbReference type="EMBL" id="BRXX01000164">
    <property type="protein sequence ID" value="GMH95201.1"/>
    <property type="molecule type" value="Genomic_DNA"/>
</dbReference>
<evidence type="ECO:0000313" key="4">
    <source>
        <dbReference type="EMBL" id="GMH95201.1"/>
    </source>
</evidence>
<dbReference type="PANTHER" id="PTHR24096:SF149">
    <property type="entry name" value="AMP-BINDING DOMAIN-CONTAINING PROTEIN-RELATED"/>
    <property type="match status" value="1"/>
</dbReference>
<dbReference type="GO" id="GO:0016405">
    <property type="term" value="F:CoA-ligase activity"/>
    <property type="evidence" value="ECO:0007669"/>
    <property type="project" value="TreeGrafter"/>
</dbReference>
<accession>A0A9W7BPR7</accession>
<dbReference type="SUPFAM" id="SSF56801">
    <property type="entry name" value="Acetyl-CoA synthetase-like"/>
    <property type="match status" value="1"/>
</dbReference>
<comment type="caution">
    <text evidence="4">The sequence shown here is derived from an EMBL/GenBank/DDBJ whole genome shotgun (WGS) entry which is preliminary data.</text>
</comment>
<feature type="domain" description="AMP-dependent synthetase/ligase" evidence="3">
    <location>
        <begin position="35"/>
        <end position="419"/>
    </location>
</feature>
<dbReference type="InterPro" id="IPR000873">
    <property type="entry name" value="AMP-dep_synth/lig_dom"/>
</dbReference>
<proteinExistence type="inferred from homology"/>
<reference evidence="5" key="1">
    <citation type="journal article" date="2023" name="Commun. Biol.">
        <title>Genome analysis of Parmales, the sister group of diatoms, reveals the evolutionary specialization of diatoms from phago-mixotrophs to photoautotrophs.</title>
        <authorList>
            <person name="Ban H."/>
            <person name="Sato S."/>
            <person name="Yoshikawa S."/>
            <person name="Yamada K."/>
            <person name="Nakamura Y."/>
            <person name="Ichinomiya M."/>
            <person name="Sato N."/>
            <person name="Blanc-Mathieu R."/>
            <person name="Endo H."/>
            <person name="Kuwata A."/>
            <person name="Ogata H."/>
        </authorList>
    </citation>
    <scope>NUCLEOTIDE SEQUENCE [LARGE SCALE GENOMIC DNA]</scope>
    <source>
        <strain evidence="5">NIES 3699</strain>
    </source>
</reference>
<gene>
    <name evidence="4" type="ORF">TrVE_jg12940</name>
</gene>
<keyword evidence="2" id="KW-0436">Ligase</keyword>
<dbReference type="Proteomes" id="UP001165160">
    <property type="component" value="Unassembled WGS sequence"/>
</dbReference>
<comment type="similarity">
    <text evidence="1">Belongs to the ATP-dependent AMP-binding enzyme family.</text>
</comment>
<evidence type="ECO:0000259" key="3">
    <source>
        <dbReference type="Pfam" id="PF00501"/>
    </source>
</evidence>
<evidence type="ECO:0000256" key="2">
    <source>
        <dbReference type="ARBA" id="ARBA00022598"/>
    </source>
</evidence>
<dbReference type="AlphaFoldDB" id="A0A9W7BPR7"/>
<evidence type="ECO:0000313" key="5">
    <source>
        <dbReference type="Proteomes" id="UP001165160"/>
    </source>
</evidence>
<dbReference type="Pfam" id="PF00501">
    <property type="entry name" value="AMP-binding"/>
    <property type="match status" value="1"/>
</dbReference>